<feature type="region of interest" description="Disordered" evidence="7">
    <location>
        <begin position="297"/>
        <end position="320"/>
    </location>
</feature>
<dbReference type="Gene3D" id="3.30.450.40">
    <property type="match status" value="1"/>
</dbReference>
<dbReference type="SUPFAM" id="SSF52172">
    <property type="entry name" value="CheY-like"/>
    <property type="match status" value="1"/>
</dbReference>
<dbReference type="Pfam" id="PF00512">
    <property type="entry name" value="HisKA"/>
    <property type="match status" value="1"/>
</dbReference>
<evidence type="ECO:0000256" key="5">
    <source>
        <dbReference type="ARBA" id="ARBA00022777"/>
    </source>
</evidence>
<comment type="caution">
    <text evidence="10">The sequence shown here is derived from an EMBL/GenBank/DDBJ whole genome shotgun (WGS) entry which is preliminary data.</text>
</comment>
<dbReference type="InterPro" id="IPR036097">
    <property type="entry name" value="HisK_dim/P_sf"/>
</dbReference>
<evidence type="ECO:0000313" key="11">
    <source>
        <dbReference type="Proteomes" id="UP001172673"/>
    </source>
</evidence>
<dbReference type="SUPFAM" id="SSF47384">
    <property type="entry name" value="Homodimeric domain of signal transducing histidine kinase"/>
    <property type="match status" value="1"/>
</dbReference>
<feature type="domain" description="Histidine kinase" evidence="8">
    <location>
        <begin position="622"/>
        <end position="893"/>
    </location>
</feature>
<dbReference type="PANTHER" id="PTHR43047:SF72">
    <property type="entry name" value="OSMOSENSING HISTIDINE PROTEIN KINASE SLN1"/>
    <property type="match status" value="1"/>
</dbReference>
<evidence type="ECO:0000256" key="4">
    <source>
        <dbReference type="ARBA" id="ARBA00022679"/>
    </source>
</evidence>
<feature type="compositionally biased region" description="Basic residues" evidence="7">
    <location>
        <begin position="529"/>
        <end position="539"/>
    </location>
</feature>
<feature type="region of interest" description="Disordered" evidence="7">
    <location>
        <begin position="423"/>
        <end position="454"/>
    </location>
</feature>
<evidence type="ECO:0000256" key="2">
    <source>
        <dbReference type="ARBA" id="ARBA00012438"/>
    </source>
</evidence>
<dbReference type="GO" id="GO:0009927">
    <property type="term" value="F:histidine phosphotransfer kinase activity"/>
    <property type="evidence" value="ECO:0007669"/>
    <property type="project" value="TreeGrafter"/>
</dbReference>
<dbReference type="InterPro" id="IPR001789">
    <property type="entry name" value="Sig_transdc_resp-reg_receiver"/>
</dbReference>
<dbReference type="Gene3D" id="1.10.287.130">
    <property type="match status" value="1"/>
</dbReference>
<evidence type="ECO:0000256" key="7">
    <source>
        <dbReference type="SAM" id="MobiDB-lite"/>
    </source>
</evidence>
<dbReference type="SUPFAM" id="SSF55781">
    <property type="entry name" value="GAF domain-like"/>
    <property type="match status" value="1"/>
</dbReference>
<proteinExistence type="predicted"/>
<dbReference type="SUPFAM" id="SSF55874">
    <property type="entry name" value="ATPase domain of HSP90 chaperone/DNA topoisomerase II/histidine kinase"/>
    <property type="match status" value="1"/>
</dbReference>
<reference evidence="10" key="1">
    <citation type="submission" date="2022-10" db="EMBL/GenBank/DDBJ databases">
        <title>Culturing micro-colonial fungi from biological soil crusts in the Mojave desert and describing Neophaeococcomyces mojavensis, and introducing the new genera and species Taxawa tesnikishii.</title>
        <authorList>
            <person name="Kurbessoian T."/>
            <person name="Stajich J.E."/>
        </authorList>
    </citation>
    <scope>NUCLEOTIDE SEQUENCE</scope>
    <source>
        <strain evidence="10">TK_41</strain>
    </source>
</reference>
<organism evidence="10 11">
    <name type="scientific">Cladophialophora chaetospira</name>
    <dbReference type="NCBI Taxonomy" id="386627"/>
    <lineage>
        <taxon>Eukaryota</taxon>
        <taxon>Fungi</taxon>
        <taxon>Dikarya</taxon>
        <taxon>Ascomycota</taxon>
        <taxon>Pezizomycotina</taxon>
        <taxon>Eurotiomycetes</taxon>
        <taxon>Chaetothyriomycetidae</taxon>
        <taxon>Chaetothyriales</taxon>
        <taxon>Herpotrichiellaceae</taxon>
        <taxon>Cladophialophora</taxon>
    </lineage>
</organism>
<dbReference type="PROSITE" id="PS50109">
    <property type="entry name" value="HIS_KIN"/>
    <property type="match status" value="1"/>
</dbReference>
<name>A0AA38X691_9EURO</name>
<dbReference type="InterPro" id="IPR011006">
    <property type="entry name" value="CheY-like_superfamily"/>
</dbReference>
<protein>
    <recommendedName>
        <fullName evidence="2">histidine kinase</fullName>
        <ecNumber evidence="2">2.7.13.3</ecNumber>
    </recommendedName>
</protein>
<feature type="modified residue" description="4-aspartylphosphate" evidence="6">
    <location>
        <position position="1145"/>
    </location>
</feature>
<dbReference type="InterPro" id="IPR029016">
    <property type="entry name" value="GAF-like_dom_sf"/>
</dbReference>
<sequence>MDDCSLLADPYAPVLDIAKERKRRQEVYKYLASNGSSLLPITENAASVPSHSPLPAQLSQDPILNGLAQLGALRLGCDRSFVSLLDTNNQYIIAETTRLTPLYQKNLDRTAQEVAFGACAIDIALSVCLTTLPVFANPDGRYNIDSDNVSATPTRYLIRDFTKHEAFKDRPYVTAWPYLRFYYEVPLLSPGGAVLGTYCVIHNERRSDPVSAELSIMQEISSAIVQHLEQLRVHQEHERASRLLKGLDLFVEGQDSVRQWYLEDYASKPHHGLNAETPEEYANRAFGFRHQQDLRTPAQSGTIEALSSGSPSNTTSSFVATEDLLQPRRSPTTPATTMSLYSLDHDERHQVAFPFPVTHPSSTVPPHDSWVTTDVVSEARQNTLVSDEIKATFSRASNLLRESLDVDGVIYFDGQPRSFGSLVTNSTPTADRWSSLEDTDDATSGDQASKSSAWESCSDDQFAGHLGFSTRAKSSVANNTLSRLTLSVPERDLQYLIQQYPAGHVFLFDELGALSLGEESSGNDASRVRNSKRQKRKRGLRDPRVNLREWFHAAVAVAFLPLWTAKSETCVAACFAWSTERTQTFSGGDLTYFTTFGRSVSAEVTRLDMLSSDRAKSDFISSVSHELRSPLHGVLGSAEMLLELSPEANQVQIISMIQNCGMSLLETMDQILDFSKINTLSRNRVRRKLRIGQEPTKTGILEKISEFDMSNLVEDAIRAMLVGHRFKKSTTSDFNLRDMQNATPFPSAEADRECGVRVIFATENKDTWLVRSEAGAWKRILINLLGNALKYTQSGHIEVRLQSARLQDHKAENADPNTRLAVLSVKDTGQGISRSYLQKHLFHPFAQENGLSDGTGLGLSIVKQLVDCLGGAIDISSETNVGTEIMVSVPLVYLPNSKAPLYDGLPLPSISNNLKVCLLGMDIYPAITSDESEAPSGILSPYSRFMLVLKSVLASQLSEGFHALVTSASTLKDAVGDVVVIPQEQLSLLSSSEDGIWYERPQGSTLLILCDHVPISSEHGSNDFVQFLGAPYGPKQLAAALNTLASRLQHAEQGPFTFAVPFAVEPAKAKLTLTLHNSPEQSNSNKSQKESTMKVLLVDDNPINLKMLVMYMTKLRCKYLTATNGREAVEAYRDANGTIDYILMDMSMPVMDGFAATREIRALEAARGRHRCIIVALTGLGSSQAQQNAYSSGVNIYLPKPVAMKTIKELISAAGS</sequence>
<evidence type="ECO:0000256" key="6">
    <source>
        <dbReference type="PROSITE-ProRule" id="PRU00169"/>
    </source>
</evidence>
<evidence type="ECO:0000256" key="3">
    <source>
        <dbReference type="ARBA" id="ARBA00022553"/>
    </source>
</evidence>
<feature type="compositionally biased region" description="Low complexity" evidence="7">
    <location>
        <begin position="307"/>
        <end position="317"/>
    </location>
</feature>
<evidence type="ECO:0000313" key="10">
    <source>
        <dbReference type="EMBL" id="KAJ9607566.1"/>
    </source>
</evidence>
<dbReference type="FunFam" id="1.10.287.130:FF:000023">
    <property type="entry name" value="Sensor histidine kinase/response regulator, putative"/>
    <property type="match status" value="1"/>
</dbReference>
<comment type="catalytic activity">
    <reaction evidence="1">
        <text>ATP + protein L-histidine = ADP + protein N-phospho-L-histidine.</text>
        <dbReference type="EC" id="2.7.13.3"/>
    </reaction>
</comment>
<dbReference type="GO" id="GO:0000155">
    <property type="term" value="F:phosphorelay sensor kinase activity"/>
    <property type="evidence" value="ECO:0007669"/>
    <property type="project" value="InterPro"/>
</dbReference>
<dbReference type="PANTHER" id="PTHR43047">
    <property type="entry name" value="TWO-COMPONENT HISTIDINE PROTEIN KINASE"/>
    <property type="match status" value="1"/>
</dbReference>
<evidence type="ECO:0000256" key="1">
    <source>
        <dbReference type="ARBA" id="ARBA00000085"/>
    </source>
</evidence>
<keyword evidence="5" id="KW-0418">Kinase</keyword>
<dbReference type="InterPro" id="IPR004358">
    <property type="entry name" value="Sig_transdc_His_kin-like_C"/>
</dbReference>
<dbReference type="GO" id="GO:0005886">
    <property type="term" value="C:plasma membrane"/>
    <property type="evidence" value="ECO:0007669"/>
    <property type="project" value="TreeGrafter"/>
</dbReference>
<keyword evidence="11" id="KW-1185">Reference proteome</keyword>
<dbReference type="InterPro" id="IPR036890">
    <property type="entry name" value="HATPase_C_sf"/>
</dbReference>
<dbReference type="CDD" id="cd17546">
    <property type="entry name" value="REC_hyHK_CKI1_RcsC-like"/>
    <property type="match status" value="1"/>
</dbReference>
<dbReference type="Pfam" id="PF00072">
    <property type="entry name" value="Response_reg"/>
    <property type="match status" value="1"/>
</dbReference>
<dbReference type="EMBL" id="JAPDRK010000011">
    <property type="protein sequence ID" value="KAJ9607566.1"/>
    <property type="molecule type" value="Genomic_DNA"/>
</dbReference>
<dbReference type="InterPro" id="IPR005467">
    <property type="entry name" value="His_kinase_dom"/>
</dbReference>
<feature type="region of interest" description="Disordered" evidence="7">
    <location>
        <begin position="518"/>
        <end position="539"/>
    </location>
</feature>
<dbReference type="Gene3D" id="3.30.565.10">
    <property type="entry name" value="Histidine kinase-like ATPase, C-terminal domain"/>
    <property type="match status" value="1"/>
</dbReference>
<dbReference type="PRINTS" id="PR00344">
    <property type="entry name" value="BCTRLSENSOR"/>
</dbReference>
<dbReference type="SMART" id="SM00387">
    <property type="entry name" value="HATPase_c"/>
    <property type="match status" value="1"/>
</dbReference>
<dbReference type="Proteomes" id="UP001172673">
    <property type="component" value="Unassembled WGS sequence"/>
</dbReference>
<feature type="compositionally biased region" description="Polar residues" evidence="7">
    <location>
        <begin position="444"/>
        <end position="454"/>
    </location>
</feature>
<keyword evidence="3 6" id="KW-0597">Phosphoprotein</keyword>
<dbReference type="SMART" id="SM00388">
    <property type="entry name" value="HisKA"/>
    <property type="match status" value="1"/>
</dbReference>
<dbReference type="SMART" id="SM00448">
    <property type="entry name" value="REC"/>
    <property type="match status" value="1"/>
</dbReference>
<dbReference type="Gene3D" id="3.40.50.2300">
    <property type="match status" value="1"/>
</dbReference>
<dbReference type="InterPro" id="IPR003661">
    <property type="entry name" value="HisK_dim/P_dom"/>
</dbReference>
<keyword evidence="4" id="KW-0808">Transferase</keyword>
<dbReference type="AlphaFoldDB" id="A0AA38X691"/>
<gene>
    <name evidence="10" type="ORF">H2200_007644</name>
</gene>
<evidence type="ECO:0000259" key="9">
    <source>
        <dbReference type="PROSITE" id="PS50110"/>
    </source>
</evidence>
<dbReference type="PROSITE" id="PS50110">
    <property type="entry name" value="RESPONSE_REGULATORY"/>
    <property type="match status" value="1"/>
</dbReference>
<evidence type="ECO:0000259" key="8">
    <source>
        <dbReference type="PROSITE" id="PS50109"/>
    </source>
</evidence>
<feature type="domain" description="Response regulatory" evidence="9">
    <location>
        <begin position="1094"/>
        <end position="1215"/>
    </location>
</feature>
<dbReference type="FunFam" id="3.30.450.40:FF:000083">
    <property type="entry name" value="Sensor histidine kinase/response regulator, putative (AFU_orthologue AFUA_4G00660)"/>
    <property type="match status" value="1"/>
</dbReference>
<dbReference type="CDD" id="cd00082">
    <property type="entry name" value="HisKA"/>
    <property type="match status" value="1"/>
</dbReference>
<accession>A0AA38X691</accession>
<dbReference type="EC" id="2.7.13.3" evidence="2"/>
<dbReference type="InterPro" id="IPR003594">
    <property type="entry name" value="HATPase_dom"/>
</dbReference>
<dbReference type="Pfam" id="PF02518">
    <property type="entry name" value="HATPase_c"/>
    <property type="match status" value="1"/>
</dbReference>